<accession>A0A811U4J0</accession>
<evidence type="ECO:0000313" key="2">
    <source>
        <dbReference type="Proteomes" id="UP000606786"/>
    </source>
</evidence>
<sequence length="70" mass="8228">MLRISLNYENYIFFRLNDAITITSVGGYERSVYLPACLSVRWRYTHCNSNYENDGNPIQTNFPLNIFKLS</sequence>
<comment type="caution">
    <text evidence="1">The sequence shown here is derived from an EMBL/GenBank/DDBJ whole genome shotgun (WGS) entry which is preliminary data.</text>
</comment>
<name>A0A811U4J0_CERCA</name>
<protein>
    <submittedName>
        <fullName evidence="1">(Mediterranean fruit fly) hypothetical protein</fullName>
    </submittedName>
</protein>
<reference evidence="1" key="1">
    <citation type="submission" date="2020-11" db="EMBL/GenBank/DDBJ databases">
        <authorList>
            <person name="Whitehead M."/>
        </authorList>
    </citation>
    <scope>NUCLEOTIDE SEQUENCE</scope>
    <source>
        <strain evidence="1">EGII</strain>
    </source>
</reference>
<evidence type="ECO:0000313" key="1">
    <source>
        <dbReference type="EMBL" id="CAD6993809.1"/>
    </source>
</evidence>
<organism evidence="1 2">
    <name type="scientific">Ceratitis capitata</name>
    <name type="common">Mediterranean fruit fly</name>
    <name type="synonym">Tephritis capitata</name>
    <dbReference type="NCBI Taxonomy" id="7213"/>
    <lineage>
        <taxon>Eukaryota</taxon>
        <taxon>Metazoa</taxon>
        <taxon>Ecdysozoa</taxon>
        <taxon>Arthropoda</taxon>
        <taxon>Hexapoda</taxon>
        <taxon>Insecta</taxon>
        <taxon>Pterygota</taxon>
        <taxon>Neoptera</taxon>
        <taxon>Endopterygota</taxon>
        <taxon>Diptera</taxon>
        <taxon>Brachycera</taxon>
        <taxon>Muscomorpha</taxon>
        <taxon>Tephritoidea</taxon>
        <taxon>Tephritidae</taxon>
        <taxon>Ceratitis</taxon>
        <taxon>Ceratitis</taxon>
    </lineage>
</organism>
<dbReference type="Proteomes" id="UP000606786">
    <property type="component" value="Unassembled WGS sequence"/>
</dbReference>
<proteinExistence type="predicted"/>
<dbReference type="EMBL" id="CAJHJT010000001">
    <property type="protein sequence ID" value="CAD6993809.1"/>
    <property type="molecule type" value="Genomic_DNA"/>
</dbReference>
<dbReference type="AlphaFoldDB" id="A0A811U4J0"/>
<keyword evidence="2" id="KW-1185">Reference proteome</keyword>
<gene>
    <name evidence="1" type="ORF">CCAP1982_LOCUS2606</name>
</gene>